<dbReference type="AlphaFoldDB" id="A0A0F9NQ47"/>
<dbReference type="EMBL" id="LAZR01003844">
    <property type="protein sequence ID" value="KKN14167.1"/>
    <property type="molecule type" value="Genomic_DNA"/>
</dbReference>
<name>A0A0F9NQ47_9ZZZZ</name>
<gene>
    <name evidence="1" type="ORF">LCGC14_0998760</name>
</gene>
<proteinExistence type="predicted"/>
<sequence>MEEIPRTQACLGCGQTDRLVSLPNIEPTTGNVTGNVNACPDCLCELSERPALAQLDSSQETH</sequence>
<comment type="caution">
    <text evidence="1">The sequence shown here is derived from an EMBL/GenBank/DDBJ whole genome shotgun (WGS) entry which is preliminary data.</text>
</comment>
<reference evidence="1" key="1">
    <citation type="journal article" date="2015" name="Nature">
        <title>Complex archaea that bridge the gap between prokaryotes and eukaryotes.</title>
        <authorList>
            <person name="Spang A."/>
            <person name="Saw J.H."/>
            <person name="Jorgensen S.L."/>
            <person name="Zaremba-Niedzwiedzka K."/>
            <person name="Martijn J."/>
            <person name="Lind A.E."/>
            <person name="van Eijk R."/>
            <person name="Schleper C."/>
            <person name="Guy L."/>
            <person name="Ettema T.J."/>
        </authorList>
    </citation>
    <scope>NUCLEOTIDE SEQUENCE</scope>
</reference>
<accession>A0A0F9NQ47</accession>
<evidence type="ECO:0000313" key="1">
    <source>
        <dbReference type="EMBL" id="KKN14167.1"/>
    </source>
</evidence>
<protein>
    <submittedName>
        <fullName evidence="1">Uncharacterized protein</fullName>
    </submittedName>
</protein>
<organism evidence="1">
    <name type="scientific">marine sediment metagenome</name>
    <dbReference type="NCBI Taxonomy" id="412755"/>
    <lineage>
        <taxon>unclassified sequences</taxon>
        <taxon>metagenomes</taxon>
        <taxon>ecological metagenomes</taxon>
    </lineage>
</organism>